<accession>A0ABT1G8A3</accession>
<organism evidence="2 3">
    <name type="scientific">Natronospira proteinivora</name>
    <dbReference type="NCBI Taxonomy" id="1807133"/>
    <lineage>
        <taxon>Bacteria</taxon>
        <taxon>Pseudomonadati</taxon>
        <taxon>Pseudomonadota</taxon>
        <taxon>Gammaproteobacteria</taxon>
        <taxon>Natronospirales</taxon>
        <taxon>Natronospiraceae</taxon>
        <taxon>Natronospira</taxon>
    </lineage>
</organism>
<evidence type="ECO:0000313" key="2">
    <source>
        <dbReference type="EMBL" id="MCP1727558.1"/>
    </source>
</evidence>
<dbReference type="RefSeq" id="WP_253447935.1">
    <property type="nucleotide sequence ID" value="NZ_JALJYF010000002.1"/>
</dbReference>
<proteinExistence type="predicted"/>
<name>A0ABT1G8A3_9GAMM</name>
<protein>
    <recommendedName>
        <fullName evidence="4">DUF2846 domain-containing protein</fullName>
    </recommendedName>
</protein>
<reference evidence="2 3" key="1">
    <citation type="submission" date="2022-03" db="EMBL/GenBank/DDBJ databases">
        <title>Genomic Encyclopedia of Type Strains, Phase III (KMG-III): the genomes of soil and plant-associated and newly described type strains.</title>
        <authorList>
            <person name="Whitman W."/>
        </authorList>
    </citation>
    <scope>NUCLEOTIDE SEQUENCE [LARGE SCALE GENOMIC DNA]</scope>
    <source>
        <strain evidence="2 3">BSker1</strain>
    </source>
</reference>
<comment type="caution">
    <text evidence="2">The sequence shown here is derived from an EMBL/GenBank/DDBJ whole genome shotgun (WGS) entry which is preliminary data.</text>
</comment>
<dbReference type="EMBL" id="JALJYF010000002">
    <property type="protein sequence ID" value="MCP1727558.1"/>
    <property type="molecule type" value="Genomic_DNA"/>
</dbReference>
<evidence type="ECO:0008006" key="4">
    <source>
        <dbReference type="Google" id="ProtNLM"/>
    </source>
</evidence>
<evidence type="ECO:0000313" key="3">
    <source>
        <dbReference type="Proteomes" id="UP001523550"/>
    </source>
</evidence>
<dbReference type="Proteomes" id="UP001523550">
    <property type="component" value="Unassembled WGS sequence"/>
</dbReference>
<gene>
    <name evidence="2" type="ORF">J2T60_001558</name>
</gene>
<feature type="compositionally biased region" description="Acidic residues" evidence="1">
    <location>
        <begin position="162"/>
        <end position="173"/>
    </location>
</feature>
<keyword evidence="3" id="KW-1185">Reference proteome</keyword>
<evidence type="ECO:0000256" key="1">
    <source>
        <dbReference type="SAM" id="MobiDB-lite"/>
    </source>
</evidence>
<sequence>MRTLQQNLLILIAILTLILPTMGIADSLSDYTVSPRDEHGRILGTMGREGHDVFPVYFTEINGHRVTGQRDVLWLKPGEYEIKAAIMPSAFQRKIVGATRPGNRIEVEPLQLVVEEGKDYRIGGLHLHRQEGSQRRAFRLVLWKVDDGEGDSHYPDLPAMDSSDDGNGEDEDS</sequence>
<feature type="region of interest" description="Disordered" evidence="1">
    <location>
        <begin position="149"/>
        <end position="173"/>
    </location>
</feature>